<protein>
    <recommendedName>
        <fullName evidence="4">Kelch repeat-containing protein</fullName>
    </recommendedName>
</protein>
<dbReference type="InterPro" id="IPR015915">
    <property type="entry name" value="Kelch-typ_b-propeller"/>
</dbReference>
<dbReference type="Proteomes" id="UP000639338">
    <property type="component" value="Unassembled WGS sequence"/>
</dbReference>
<dbReference type="EMBL" id="JACMRX010000004">
    <property type="protein sequence ID" value="KAF7990864.1"/>
    <property type="molecule type" value="Genomic_DNA"/>
</dbReference>
<dbReference type="InterPro" id="IPR052588">
    <property type="entry name" value="Kelch_domain_protein"/>
</dbReference>
<feature type="compositionally biased region" description="Acidic residues" evidence="1">
    <location>
        <begin position="374"/>
        <end position="389"/>
    </location>
</feature>
<name>A0A834XTA8_APHGI</name>
<comment type="caution">
    <text evidence="2">The sequence shown here is derived from an EMBL/GenBank/DDBJ whole genome shotgun (WGS) entry which is preliminary data.</text>
</comment>
<dbReference type="PANTHER" id="PTHR46063:SF1">
    <property type="entry name" value="KELCH DOMAIN-CONTAINING PROTEIN 4"/>
    <property type="match status" value="1"/>
</dbReference>
<evidence type="ECO:0000256" key="1">
    <source>
        <dbReference type="SAM" id="MobiDB-lite"/>
    </source>
</evidence>
<feature type="compositionally biased region" description="Acidic residues" evidence="1">
    <location>
        <begin position="494"/>
        <end position="525"/>
    </location>
</feature>
<sequence length="525" mass="59602">MGKKNKNKEKISGSVKTAMKTEKKLSAKQKKELAAIGEDDIEKIVAQIEKDEAKRLKVVEAVIDQPSRRLNFTLSAHPFKDELIMIGGEFFDGQKTTVYGDMFFYNINKKTWTVMKAPGAPPPRCGHQTCTTSNNKGEIWVFGGEFTSPSQSQFYHYKDLWVYHIVDKKWEKITATGGPSARSGHRMVYGKKQLIVFGGFHDNLRDFKYYNDLHIFDMTEYKWNKIDLTGSIPAPRSGCIVLPMSDNKIMVYGGYSKERVKKDVDKGQIHTDMFVIAQDKHDKTGLKWKSLMVKQSGIKFPPRCSSSGILINQNFAYVFGGVCDDDDDNDDEELNGTFYNDLFALDMEKYQWKSINLSGKKDPSLKKRRRKQDDDDDDDDANDDEDNKEEMEITKTEPTVVTSDDGIFTVTLGPALSSTTNSIEEKKNNVFTPCPRISSGMVVKNNILYLYGGMYEDGDRQCTLNDFYSLDIHKLDEWQTITTDDLSSVTWLDSDSDDSGSDDSGDTDTDNDNDDEDKEDMEVDD</sequence>
<keyword evidence="3" id="KW-1185">Reference proteome</keyword>
<dbReference type="Pfam" id="PF24681">
    <property type="entry name" value="Kelch_KLHDC2_KLHL20_DRC7"/>
    <property type="match status" value="1"/>
</dbReference>
<feature type="region of interest" description="Disordered" evidence="1">
    <location>
        <begin position="489"/>
        <end position="525"/>
    </location>
</feature>
<evidence type="ECO:0000313" key="3">
    <source>
        <dbReference type="Proteomes" id="UP000639338"/>
    </source>
</evidence>
<evidence type="ECO:0000313" key="2">
    <source>
        <dbReference type="EMBL" id="KAF7990864.1"/>
    </source>
</evidence>
<dbReference type="PANTHER" id="PTHR46063">
    <property type="entry name" value="KELCH DOMAIN-CONTAINING PROTEIN"/>
    <property type="match status" value="1"/>
</dbReference>
<dbReference type="AlphaFoldDB" id="A0A834XTA8"/>
<evidence type="ECO:0008006" key="4">
    <source>
        <dbReference type="Google" id="ProtNLM"/>
    </source>
</evidence>
<dbReference type="Gene3D" id="2.120.10.80">
    <property type="entry name" value="Kelch-type beta propeller"/>
    <property type="match status" value="2"/>
</dbReference>
<organism evidence="2 3">
    <name type="scientific">Aphidius gifuensis</name>
    <name type="common">Parasitoid wasp</name>
    <dbReference type="NCBI Taxonomy" id="684658"/>
    <lineage>
        <taxon>Eukaryota</taxon>
        <taxon>Metazoa</taxon>
        <taxon>Ecdysozoa</taxon>
        <taxon>Arthropoda</taxon>
        <taxon>Hexapoda</taxon>
        <taxon>Insecta</taxon>
        <taxon>Pterygota</taxon>
        <taxon>Neoptera</taxon>
        <taxon>Endopterygota</taxon>
        <taxon>Hymenoptera</taxon>
        <taxon>Apocrita</taxon>
        <taxon>Ichneumonoidea</taxon>
        <taxon>Braconidae</taxon>
        <taxon>Aphidiinae</taxon>
        <taxon>Aphidius</taxon>
    </lineage>
</organism>
<gene>
    <name evidence="2" type="ORF">HCN44_000669</name>
</gene>
<dbReference type="SUPFAM" id="SSF117281">
    <property type="entry name" value="Kelch motif"/>
    <property type="match status" value="2"/>
</dbReference>
<proteinExistence type="predicted"/>
<dbReference type="OrthoDB" id="4447at2759"/>
<accession>A0A834XTA8</accession>
<feature type="region of interest" description="Disordered" evidence="1">
    <location>
        <begin position="1"/>
        <end position="24"/>
    </location>
</feature>
<reference evidence="2 3" key="1">
    <citation type="submission" date="2020-08" db="EMBL/GenBank/DDBJ databases">
        <title>Aphidius gifuensis genome sequencing and assembly.</title>
        <authorList>
            <person name="Du Z."/>
        </authorList>
    </citation>
    <scope>NUCLEOTIDE SEQUENCE [LARGE SCALE GENOMIC DNA]</scope>
    <source>
        <strain evidence="2">YNYX2018</strain>
        <tissue evidence="2">Adults</tissue>
    </source>
</reference>
<feature type="region of interest" description="Disordered" evidence="1">
    <location>
        <begin position="359"/>
        <end position="399"/>
    </location>
</feature>